<evidence type="ECO:0000256" key="3">
    <source>
        <dbReference type="ARBA" id="ARBA00022737"/>
    </source>
</evidence>
<dbReference type="Pfam" id="PF00400">
    <property type="entry name" value="WD40"/>
    <property type="match status" value="4"/>
</dbReference>
<evidence type="ECO:0000256" key="5">
    <source>
        <dbReference type="SAM" id="MobiDB-lite"/>
    </source>
</evidence>
<dbReference type="AlphaFoldDB" id="A0A1Y1I534"/>
<accession>A0A1Y1I534</accession>
<evidence type="ECO:0000256" key="2">
    <source>
        <dbReference type="ARBA" id="ARBA00022574"/>
    </source>
</evidence>
<dbReference type="GO" id="GO:0000463">
    <property type="term" value="P:maturation of LSU-rRNA from tricistronic rRNA transcript (SSU-rRNA, 5.8S rRNA, LSU-rRNA)"/>
    <property type="evidence" value="ECO:0000318"/>
    <property type="project" value="GO_Central"/>
</dbReference>
<dbReference type="OMA" id="IIIWRTK"/>
<dbReference type="InterPro" id="IPR015943">
    <property type="entry name" value="WD40/YVTN_repeat-like_dom_sf"/>
</dbReference>
<dbReference type="InterPro" id="IPR001680">
    <property type="entry name" value="WD40_rpt"/>
</dbReference>
<dbReference type="PROSITE" id="PS50082">
    <property type="entry name" value="WD_REPEATS_2"/>
    <property type="match status" value="4"/>
</dbReference>
<evidence type="ECO:0000256" key="4">
    <source>
        <dbReference type="PROSITE-ProRule" id="PRU00221"/>
    </source>
</evidence>
<feature type="repeat" description="WD" evidence="4">
    <location>
        <begin position="281"/>
        <end position="296"/>
    </location>
</feature>
<dbReference type="Proteomes" id="UP000054558">
    <property type="component" value="Unassembled WGS sequence"/>
</dbReference>
<reference evidence="6 7" key="1">
    <citation type="journal article" date="2014" name="Nat. Commun.">
        <title>Klebsormidium flaccidum genome reveals primary factors for plant terrestrial adaptation.</title>
        <authorList>
            <person name="Hori K."/>
            <person name="Maruyama F."/>
            <person name="Fujisawa T."/>
            <person name="Togashi T."/>
            <person name="Yamamoto N."/>
            <person name="Seo M."/>
            <person name="Sato S."/>
            <person name="Yamada T."/>
            <person name="Mori H."/>
            <person name="Tajima N."/>
            <person name="Moriyama T."/>
            <person name="Ikeuchi M."/>
            <person name="Watanabe M."/>
            <person name="Wada H."/>
            <person name="Kobayashi K."/>
            <person name="Saito M."/>
            <person name="Masuda T."/>
            <person name="Sasaki-Sekimoto Y."/>
            <person name="Mashiguchi K."/>
            <person name="Awai K."/>
            <person name="Shimojima M."/>
            <person name="Masuda S."/>
            <person name="Iwai M."/>
            <person name="Nobusawa T."/>
            <person name="Narise T."/>
            <person name="Kondo S."/>
            <person name="Saito H."/>
            <person name="Sato R."/>
            <person name="Murakawa M."/>
            <person name="Ihara Y."/>
            <person name="Oshima-Yamada Y."/>
            <person name="Ohtaka K."/>
            <person name="Satoh M."/>
            <person name="Sonobe K."/>
            <person name="Ishii M."/>
            <person name="Ohtani R."/>
            <person name="Kanamori-Sato M."/>
            <person name="Honoki R."/>
            <person name="Miyazaki D."/>
            <person name="Mochizuki H."/>
            <person name="Umetsu J."/>
            <person name="Higashi K."/>
            <person name="Shibata D."/>
            <person name="Kamiya Y."/>
            <person name="Sato N."/>
            <person name="Nakamura Y."/>
            <person name="Tabata S."/>
            <person name="Ida S."/>
            <person name="Kurokawa K."/>
            <person name="Ohta H."/>
        </authorList>
    </citation>
    <scope>NUCLEOTIDE SEQUENCE [LARGE SCALE GENOMIC DNA]</scope>
    <source>
        <strain evidence="6 7">NIES-2285</strain>
    </source>
</reference>
<dbReference type="EMBL" id="DF237217">
    <property type="protein sequence ID" value="GAQ86060.1"/>
    <property type="molecule type" value="Genomic_DNA"/>
</dbReference>
<dbReference type="InterPro" id="IPR019775">
    <property type="entry name" value="WD40_repeat_CS"/>
</dbReference>
<evidence type="ECO:0000256" key="1">
    <source>
        <dbReference type="ARBA" id="ARBA00022517"/>
    </source>
</evidence>
<proteinExistence type="predicted"/>
<evidence type="ECO:0000313" key="6">
    <source>
        <dbReference type="EMBL" id="GAQ86060.1"/>
    </source>
</evidence>
<dbReference type="OrthoDB" id="308449at2759"/>
<dbReference type="PROSITE" id="PS50294">
    <property type="entry name" value="WD_REPEATS_REGION"/>
    <property type="match status" value="2"/>
</dbReference>
<gene>
    <name evidence="6" type="ORF">KFL_002680060</name>
</gene>
<sequence length="411" mass="43318">MKLVAGSYERFLFGYHLAPTALKDELPDDAPAAEPRPLSAAFTYAAHLGPIKSLAASGSYLVSGGSDDIIRIYDIKASKDMGSLTEHQGAVTCLQFYGQLGVPTHLLSGSEDGSVLVWDTVDWQFLKRLGGHKSSVNDLTLHPSGKLALSVSRDTHLKMWDLVKGRCSYTTKTGGEALLVAFSPQAGNSYCTAVGNDVIVHDAQEGKEKLGLGGSAKVLSWAQDQDDVMVTGCEEGHLQAWDLSSGKSALHVPNAHSKRIRGVALPGATGAGPAKTLPTHVATASSDGFIKVWDTRLIRRDQDGRTAPAPLYEVDTKARLTCLVVGGAKGRSRKEAAVGKGGVEVGDQPSTSLAHENGESRNGAEAVENEAQRVQPAAIRQRKVKAAGRGDAPERGAVKRSRGGKGKKGPG</sequence>
<feature type="region of interest" description="Disordered" evidence="5">
    <location>
        <begin position="335"/>
        <end position="411"/>
    </location>
</feature>
<dbReference type="SUPFAM" id="SSF50978">
    <property type="entry name" value="WD40 repeat-like"/>
    <property type="match status" value="1"/>
</dbReference>
<feature type="repeat" description="WD" evidence="4">
    <location>
        <begin position="84"/>
        <end position="119"/>
    </location>
</feature>
<dbReference type="PROSITE" id="PS00678">
    <property type="entry name" value="WD_REPEATS_1"/>
    <property type="match status" value="1"/>
</dbReference>
<dbReference type="PANTHER" id="PTHR44675:SF1">
    <property type="entry name" value="P21-ACTIVATED PROTEIN KINASE-INTERACTING PROTEIN 1"/>
    <property type="match status" value="1"/>
</dbReference>
<name>A0A1Y1I534_KLENI</name>
<dbReference type="PRINTS" id="PR00320">
    <property type="entry name" value="GPROTEINBRPT"/>
</dbReference>
<dbReference type="InterPro" id="IPR036322">
    <property type="entry name" value="WD40_repeat_dom_sf"/>
</dbReference>
<dbReference type="STRING" id="105231.A0A1Y1I534"/>
<dbReference type="GO" id="GO:0005730">
    <property type="term" value="C:nucleolus"/>
    <property type="evidence" value="ECO:0000318"/>
    <property type="project" value="GO_Central"/>
</dbReference>
<keyword evidence="2 4" id="KW-0853">WD repeat</keyword>
<dbReference type="InterPro" id="IPR020472">
    <property type="entry name" value="WD40_PAC1"/>
</dbReference>
<dbReference type="InterPro" id="IPR051959">
    <property type="entry name" value="PAK1-Kinase_Regulator"/>
</dbReference>
<keyword evidence="7" id="KW-1185">Reference proteome</keyword>
<dbReference type="PANTHER" id="PTHR44675">
    <property type="entry name" value="PAK1 INTERACTING PROTEIN 1"/>
    <property type="match status" value="1"/>
</dbReference>
<keyword evidence="1" id="KW-0690">Ribosome biogenesis</keyword>
<dbReference type="SMART" id="SM00320">
    <property type="entry name" value="WD40"/>
    <property type="match status" value="5"/>
</dbReference>
<evidence type="ECO:0000313" key="7">
    <source>
        <dbReference type="Proteomes" id="UP000054558"/>
    </source>
</evidence>
<keyword evidence="3" id="KW-0677">Repeat</keyword>
<feature type="repeat" description="WD" evidence="4">
    <location>
        <begin position="44"/>
        <end position="83"/>
    </location>
</feature>
<organism evidence="6 7">
    <name type="scientific">Klebsormidium nitens</name>
    <name type="common">Green alga</name>
    <name type="synonym">Ulothrix nitens</name>
    <dbReference type="NCBI Taxonomy" id="105231"/>
    <lineage>
        <taxon>Eukaryota</taxon>
        <taxon>Viridiplantae</taxon>
        <taxon>Streptophyta</taxon>
        <taxon>Klebsormidiophyceae</taxon>
        <taxon>Klebsormidiales</taxon>
        <taxon>Klebsormidiaceae</taxon>
        <taxon>Klebsormidium</taxon>
    </lineage>
</organism>
<dbReference type="Gene3D" id="2.130.10.10">
    <property type="entry name" value="YVTN repeat-like/Quinoprotein amine dehydrogenase"/>
    <property type="match status" value="2"/>
</dbReference>
<feature type="compositionally biased region" description="Basic residues" evidence="5">
    <location>
        <begin position="398"/>
        <end position="411"/>
    </location>
</feature>
<dbReference type="GO" id="GO:0004860">
    <property type="term" value="F:protein kinase inhibitor activity"/>
    <property type="evidence" value="ECO:0000318"/>
    <property type="project" value="GO_Central"/>
</dbReference>
<protein>
    <submittedName>
        <fullName evidence="6">Uncharacterized protein</fullName>
    </submittedName>
</protein>
<feature type="repeat" description="WD" evidence="4">
    <location>
        <begin position="129"/>
        <end position="170"/>
    </location>
</feature>